<evidence type="ECO:0000313" key="3">
    <source>
        <dbReference type="Proteomes" id="UP001396334"/>
    </source>
</evidence>
<dbReference type="EMBL" id="JBBPBN010000079">
    <property type="protein sequence ID" value="KAK8983925.1"/>
    <property type="molecule type" value="Genomic_DNA"/>
</dbReference>
<keyword evidence="3" id="KW-1185">Reference proteome</keyword>
<gene>
    <name evidence="2" type="ORF">V6N11_009707</name>
</gene>
<keyword evidence="1" id="KW-0812">Transmembrane</keyword>
<feature type="transmembrane region" description="Helical" evidence="1">
    <location>
        <begin position="57"/>
        <end position="77"/>
    </location>
</feature>
<accession>A0ABR2P6Z5</accession>
<protein>
    <submittedName>
        <fullName evidence="2">Uncharacterized protein</fullName>
    </submittedName>
</protein>
<evidence type="ECO:0000256" key="1">
    <source>
        <dbReference type="SAM" id="Phobius"/>
    </source>
</evidence>
<organism evidence="2 3">
    <name type="scientific">Hibiscus sabdariffa</name>
    <name type="common">roselle</name>
    <dbReference type="NCBI Taxonomy" id="183260"/>
    <lineage>
        <taxon>Eukaryota</taxon>
        <taxon>Viridiplantae</taxon>
        <taxon>Streptophyta</taxon>
        <taxon>Embryophyta</taxon>
        <taxon>Tracheophyta</taxon>
        <taxon>Spermatophyta</taxon>
        <taxon>Magnoliopsida</taxon>
        <taxon>eudicotyledons</taxon>
        <taxon>Gunneridae</taxon>
        <taxon>Pentapetalae</taxon>
        <taxon>rosids</taxon>
        <taxon>malvids</taxon>
        <taxon>Malvales</taxon>
        <taxon>Malvaceae</taxon>
        <taxon>Malvoideae</taxon>
        <taxon>Hibiscus</taxon>
    </lineage>
</organism>
<comment type="caution">
    <text evidence="2">The sequence shown here is derived from an EMBL/GenBank/DDBJ whole genome shotgun (WGS) entry which is preliminary data.</text>
</comment>
<keyword evidence="1" id="KW-0472">Membrane</keyword>
<proteinExistence type="predicted"/>
<dbReference type="Proteomes" id="UP001396334">
    <property type="component" value="Unassembled WGS sequence"/>
</dbReference>
<evidence type="ECO:0000313" key="2">
    <source>
        <dbReference type="EMBL" id="KAK8983925.1"/>
    </source>
</evidence>
<sequence>MKELTVLGLTSIGNDSWLSGCRYVGRDCTRMVLCYFVTDSKGADDDLKQAPYCYWRFVGFCYIVLFSSAATAFGSLIGNASWVEL</sequence>
<reference evidence="2 3" key="1">
    <citation type="journal article" date="2024" name="G3 (Bethesda)">
        <title>Genome assembly of Hibiscus sabdariffa L. provides insights into metabolisms of medicinal natural products.</title>
        <authorList>
            <person name="Kim T."/>
        </authorList>
    </citation>
    <scope>NUCLEOTIDE SEQUENCE [LARGE SCALE GENOMIC DNA]</scope>
    <source>
        <strain evidence="2">TK-2024</strain>
        <tissue evidence="2">Old leaves</tissue>
    </source>
</reference>
<keyword evidence="1" id="KW-1133">Transmembrane helix</keyword>
<name>A0ABR2P6Z5_9ROSI</name>